<keyword evidence="3" id="KW-1185">Reference proteome</keyword>
<dbReference type="EMBL" id="UHFR01000005">
    <property type="protein sequence ID" value="SUN76691.1"/>
    <property type="molecule type" value="Genomic_DNA"/>
</dbReference>
<keyword evidence="1" id="KW-0472">Membrane</keyword>
<dbReference type="AlphaFoldDB" id="A0A380KYP7"/>
<gene>
    <name evidence="2" type="ORF">NCTC13765_01189</name>
</gene>
<accession>A0A380KYP7</accession>
<evidence type="ECO:0000313" key="2">
    <source>
        <dbReference type="EMBL" id="SUN76691.1"/>
    </source>
</evidence>
<evidence type="ECO:0000313" key="3">
    <source>
        <dbReference type="Proteomes" id="UP000254634"/>
    </source>
</evidence>
<evidence type="ECO:0000256" key="1">
    <source>
        <dbReference type="SAM" id="Phobius"/>
    </source>
</evidence>
<protein>
    <submittedName>
        <fullName evidence="2">Uncharacterized protein</fullName>
    </submittedName>
</protein>
<dbReference type="Proteomes" id="UP000254634">
    <property type="component" value="Unassembled WGS sequence"/>
</dbReference>
<organism evidence="2 3">
    <name type="scientific">Streptococcus massiliensis</name>
    <dbReference type="NCBI Taxonomy" id="313439"/>
    <lineage>
        <taxon>Bacteria</taxon>
        <taxon>Bacillati</taxon>
        <taxon>Bacillota</taxon>
        <taxon>Bacilli</taxon>
        <taxon>Lactobacillales</taxon>
        <taxon>Streptococcaceae</taxon>
        <taxon>Streptococcus</taxon>
    </lineage>
</organism>
<name>A0A380KYP7_9STRE</name>
<proteinExistence type="predicted"/>
<reference evidence="2" key="1">
    <citation type="submission" date="2018-06" db="EMBL/GenBank/DDBJ databases">
        <authorList>
            <consortium name="Pathogen Informatics"/>
            <person name="Doyle S."/>
        </authorList>
    </citation>
    <scope>NUCLEOTIDE SEQUENCE [LARGE SCALE GENOMIC DNA]</scope>
    <source>
        <strain evidence="2">NCTC13765</strain>
    </source>
</reference>
<keyword evidence="1" id="KW-1133">Transmembrane helix</keyword>
<feature type="transmembrane region" description="Helical" evidence="1">
    <location>
        <begin position="12"/>
        <end position="36"/>
    </location>
</feature>
<keyword evidence="1" id="KW-0812">Transmembrane</keyword>
<sequence length="88" mass="9662">MVVGIDFFKKPIPTAIIPVDAAIMDMMIVILIALIIRETVHVPSTKGLMDSVMPNMPKASTLQDTIAMSVKRKTTINFEHNILSLLIG</sequence>